<evidence type="ECO:0000256" key="4">
    <source>
        <dbReference type="ARBA" id="ARBA00034247"/>
    </source>
</evidence>
<dbReference type="PROSITE" id="PS50887">
    <property type="entry name" value="GGDEF"/>
    <property type="match status" value="1"/>
</dbReference>
<sequence length="861" mass="97179">MKLLSEEGLNNGARTLLKNHLLVMLLVLVGGFMISFATLLYVSNELDYRDDVRSKALLSKAFNFRQDAIRTQLSDYADWGDTYRNLHQQLNMEWAWQKQNLGRSLYNNFGYEGVFLVTSDGKTRYSVSEGRLVTQSLEKWLGKDIFPEILAALRQSGGKAVSLFVISDQQLTLLAAKIITPGSDSTVQQQSGSPTVMIFADRITPAELGKLGTEFGVPDARLIGLSSFVSPSNRDTFVIPATEGSAIIGWRSEDIGTILLSRLIPALLMLMVIVAVLAFLATRNLLRKARIHDESIFLLERSMQALTANELRFRDVVETTTDWVWEADSQFRFIWISDRFPSVTGFSIDDWIGRQVHELALNENHVTSLLDKFAESDEEFVLQLQKCRYVSAQNQQRYCNMTVKKVSSAGNRAVYRGAATDVTLVIEAQERVLYLSRHDELTGLANRVKMKEFLTGRLSFQPTAERPLAMVMVDLDKFKAVNDIYGHETGDKVLHETSRRLQACLKDADLVARHGGDEFIIIIPEVEGQDSLEKICAHIIDEIKQPYEVNGNQLLIGASLGISLAPQHAQNANDLLRYSDIALYRAKHEGRNQWVFYQHGMAEKIVQRRELENELREAVDTGQLRLVYQPRYDIKSSVITSVEALVRWDHPSLGTIMPDQFIPLAEETGLIVRLSEWVLTAACRETARSLPGMSVSVNISASEFQDDTLYHRIEKALDLSGLEGFRLEIEITESVMLFDPVKTMNLMNRIRSLGVKFLMDDFGTGYSSLSYLHSYPFDGIKIDKSFIMSVNDSPLAMQVVKNMIGLGKAYEMEVTAEGVETPEQMEQLKNLECDVLQGYYIGKPMTLAQIRQMETDRIKLP</sequence>
<dbReference type="RefSeq" id="WP_060589920.1">
    <property type="nucleotide sequence ID" value="NZ_MN783747.1"/>
</dbReference>
<dbReference type="CDD" id="cd00130">
    <property type="entry name" value="PAS"/>
    <property type="match status" value="1"/>
</dbReference>
<evidence type="ECO:0000259" key="6">
    <source>
        <dbReference type="PROSITE" id="PS50112"/>
    </source>
</evidence>
<evidence type="ECO:0000259" key="7">
    <source>
        <dbReference type="PROSITE" id="PS50883"/>
    </source>
</evidence>
<name>A0A6C0L221_KLEOX</name>
<dbReference type="PANTHER" id="PTHR44757">
    <property type="entry name" value="DIGUANYLATE CYCLASE DGCP"/>
    <property type="match status" value="1"/>
</dbReference>
<dbReference type="NCBIfam" id="TIGR00229">
    <property type="entry name" value="sensory_box"/>
    <property type="match status" value="1"/>
</dbReference>
<evidence type="ECO:0000256" key="5">
    <source>
        <dbReference type="SAM" id="Phobius"/>
    </source>
</evidence>
<dbReference type="InterPro" id="IPR000014">
    <property type="entry name" value="PAS"/>
</dbReference>
<feature type="transmembrane region" description="Helical" evidence="5">
    <location>
        <begin position="21"/>
        <end position="42"/>
    </location>
</feature>
<keyword evidence="5" id="KW-0472">Membrane</keyword>
<dbReference type="InterPro" id="IPR052155">
    <property type="entry name" value="Biofilm_reg_signaling"/>
</dbReference>
<dbReference type="InterPro" id="IPR035919">
    <property type="entry name" value="EAL_sf"/>
</dbReference>
<dbReference type="InterPro" id="IPR043128">
    <property type="entry name" value="Rev_trsase/Diguanyl_cyclase"/>
</dbReference>
<dbReference type="GO" id="GO:0006355">
    <property type="term" value="P:regulation of DNA-templated transcription"/>
    <property type="evidence" value="ECO:0007669"/>
    <property type="project" value="InterPro"/>
</dbReference>
<dbReference type="InterPro" id="IPR000160">
    <property type="entry name" value="GGDEF_dom"/>
</dbReference>
<dbReference type="CDD" id="cd01949">
    <property type="entry name" value="GGDEF"/>
    <property type="match status" value="1"/>
</dbReference>
<dbReference type="EC" id="2.7.7.65" evidence="3"/>
<dbReference type="SUPFAM" id="SSF55785">
    <property type="entry name" value="PYP-like sensor domain (PAS domain)"/>
    <property type="match status" value="1"/>
</dbReference>
<proteinExistence type="predicted"/>
<dbReference type="GO" id="GO:0052621">
    <property type="term" value="F:diguanylate cyclase activity"/>
    <property type="evidence" value="ECO:0007669"/>
    <property type="project" value="UniProtKB-EC"/>
</dbReference>
<dbReference type="NCBIfam" id="TIGR00254">
    <property type="entry name" value="GGDEF"/>
    <property type="match status" value="1"/>
</dbReference>
<geneLocation type="plasmid" evidence="9">
    <name>pIron_OXY</name>
</geneLocation>
<dbReference type="PANTHER" id="PTHR44757:SF10">
    <property type="entry name" value="MEMBRANE PROTEIN"/>
    <property type="match status" value="1"/>
</dbReference>
<dbReference type="Pfam" id="PF00990">
    <property type="entry name" value="GGDEF"/>
    <property type="match status" value="1"/>
</dbReference>
<dbReference type="SUPFAM" id="SSF55073">
    <property type="entry name" value="Nucleotide cyclase"/>
    <property type="match status" value="1"/>
</dbReference>
<dbReference type="FunFam" id="3.30.70.270:FF:000001">
    <property type="entry name" value="Diguanylate cyclase domain protein"/>
    <property type="match status" value="1"/>
</dbReference>
<accession>A0A6C0L221</accession>
<comment type="pathway">
    <text evidence="2">Purine metabolism; 3',5'-cyclic di-GMP biosynthesis.</text>
</comment>
<dbReference type="InterPro" id="IPR029787">
    <property type="entry name" value="Nucleotide_cyclase"/>
</dbReference>
<keyword evidence="9" id="KW-0614">Plasmid</keyword>
<dbReference type="Pfam" id="PF05228">
    <property type="entry name" value="CHASE4"/>
    <property type="match status" value="1"/>
</dbReference>
<evidence type="ECO:0000256" key="2">
    <source>
        <dbReference type="ARBA" id="ARBA00004665"/>
    </source>
</evidence>
<evidence type="ECO:0000313" key="9">
    <source>
        <dbReference type="EMBL" id="QHU24185.1"/>
    </source>
</evidence>
<keyword evidence="5" id="KW-1133">Transmembrane helix</keyword>
<dbReference type="InterPro" id="IPR035965">
    <property type="entry name" value="PAS-like_dom_sf"/>
</dbReference>
<evidence type="ECO:0000256" key="1">
    <source>
        <dbReference type="ARBA" id="ARBA00001946"/>
    </source>
</evidence>
<feature type="transmembrane region" description="Helical" evidence="5">
    <location>
        <begin position="263"/>
        <end position="282"/>
    </location>
</feature>
<organism evidence="9">
    <name type="scientific">Klebsiella oxytoca</name>
    <dbReference type="NCBI Taxonomy" id="571"/>
    <lineage>
        <taxon>Bacteria</taxon>
        <taxon>Pseudomonadati</taxon>
        <taxon>Pseudomonadota</taxon>
        <taxon>Gammaproteobacteria</taxon>
        <taxon>Enterobacterales</taxon>
        <taxon>Enterobacteriaceae</taxon>
        <taxon>Klebsiella/Raoultella group</taxon>
        <taxon>Klebsiella</taxon>
    </lineage>
</organism>
<dbReference type="CDD" id="cd01948">
    <property type="entry name" value="EAL"/>
    <property type="match status" value="1"/>
</dbReference>
<comment type="cofactor">
    <cofactor evidence="1">
        <name>Mg(2+)</name>
        <dbReference type="ChEBI" id="CHEBI:18420"/>
    </cofactor>
</comment>
<dbReference type="Pfam" id="PF00563">
    <property type="entry name" value="EAL"/>
    <property type="match status" value="1"/>
</dbReference>
<dbReference type="EMBL" id="MN783747">
    <property type="protein sequence ID" value="QHU24185.1"/>
    <property type="molecule type" value="Genomic_DNA"/>
</dbReference>
<dbReference type="Gene3D" id="3.30.450.20">
    <property type="entry name" value="PAS domain"/>
    <property type="match status" value="1"/>
</dbReference>
<dbReference type="Pfam" id="PF00989">
    <property type="entry name" value="PAS"/>
    <property type="match status" value="1"/>
</dbReference>
<dbReference type="SMART" id="SM00267">
    <property type="entry name" value="GGDEF"/>
    <property type="match status" value="1"/>
</dbReference>
<dbReference type="Gene3D" id="3.30.70.270">
    <property type="match status" value="1"/>
</dbReference>
<evidence type="ECO:0000259" key="8">
    <source>
        <dbReference type="PROSITE" id="PS50887"/>
    </source>
</evidence>
<dbReference type="PROSITE" id="PS50883">
    <property type="entry name" value="EAL"/>
    <property type="match status" value="1"/>
</dbReference>
<dbReference type="SUPFAM" id="SSF141868">
    <property type="entry name" value="EAL domain-like"/>
    <property type="match status" value="1"/>
</dbReference>
<dbReference type="PROSITE" id="PS50112">
    <property type="entry name" value="PAS"/>
    <property type="match status" value="1"/>
</dbReference>
<reference evidence="9" key="1">
    <citation type="journal article" date="2020" name="Antimicrob. Agents Chemother.">
        <title>A multi-species bunch of VIM-1 carbapenemase producing Enterobacterales linked by a novel, highly conjugative and broad-host range IncA plasmid, menaces the re-emergence of VIM-1.</title>
        <authorList>
            <person name="Arcari G."/>
            <person name="Di Lella F.M."/>
            <person name="Bibbolino G."/>
            <person name="Mengoni F."/>
            <person name="Beccaccioli M."/>
            <person name="Antonelli G."/>
            <person name="Faino L."/>
            <person name="Carattoli A."/>
        </authorList>
    </citation>
    <scope>NUCLEOTIDE SEQUENCE</scope>
    <source>
        <plasmid evidence="9">pIron_OXY</plasmid>
    </source>
</reference>
<dbReference type="AlphaFoldDB" id="A0A6C0L221"/>
<keyword evidence="5" id="KW-0812">Transmembrane</keyword>
<protein>
    <recommendedName>
        <fullName evidence="3">diguanylate cyclase</fullName>
        <ecNumber evidence="3">2.7.7.65</ecNumber>
    </recommendedName>
</protein>
<comment type="catalytic activity">
    <reaction evidence="4">
        <text>2 GTP = 3',3'-c-di-GMP + 2 diphosphate</text>
        <dbReference type="Rhea" id="RHEA:24898"/>
        <dbReference type="ChEBI" id="CHEBI:33019"/>
        <dbReference type="ChEBI" id="CHEBI:37565"/>
        <dbReference type="ChEBI" id="CHEBI:58805"/>
        <dbReference type="EC" id="2.7.7.65"/>
    </reaction>
</comment>
<feature type="domain" description="GGDEF" evidence="8">
    <location>
        <begin position="466"/>
        <end position="599"/>
    </location>
</feature>
<dbReference type="InterPro" id="IPR001633">
    <property type="entry name" value="EAL_dom"/>
</dbReference>
<feature type="domain" description="PAS" evidence="6">
    <location>
        <begin position="309"/>
        <end position="365"/>
    </location>
</feature>
<dbReference type="InterPro" id="IPR013767">
    <property type="entry name" value="PAS_fold"/>
</dbReference>
<dbReference type="SMART" id="SM00091">
    <property type="entry name" value="PAS"/>
    <property type="match status" value="1"/>
</dbReference>
<dbReference type="Gene3D" id="3.20.20.450">
    <property type="entry name" value="EAL domain"/>
    <property type="match status" value="1"/>
</dbReference>
<feature type="domain" description="EAL" evidence="7">
    <location>
        <begin position="608"/>
        <end position="858"/>
    </location>
</feature>
<dbReference type="SMART" id="SM00052">
    <property type="entry name" value="EAL"/>
    <property type="match status" value="1"/>
</dbReference>
<evidence type="ECO:0000256" key="3">
    <source>
        <dbReference type="ARBA" id="ARBA00012528"/>
    </source>
</evidence>
<dbReference type="InterPro" id="IPR007892">
    <property type="entry name" value="CHASE4"/>
</dbReference>